<name>A0A1I8FIJ2_9PLAT</name>
<evidence type="ECO:0000256" key="3">
    <source>
        <dbReference type="ARBA" id="ARBA00022692"/>
    </source>
</evidence>
<dbReference type="WBParaSite" id="maker-unitig_34382-snap-gene-0.1-mRNA-1">
    <property type="protein sequence ID" value="maker-unitig_34382-snap-gene-0.1-mRNA-1"/>
    <property type="gene ID" value="maker-unitig_34382-snap-gene-0.1"/>
</dbReference>
<dbReference type="PANTHER" id="PTHR11266">
    <property type="entry name" value="PEROXISOMAL MEMBRANE PROTEIN 2, PXMP2 MPV17"/>
    <property type="match status" value="1"/>
</dbReference>
<proteinExistence type="inferred from homology"/>
<accession>A0A1I8FIJ2</accession>
<keyword evidence="6" id="KW-1185">Reference proteome</keyword>
<keyword evidence="5" id="KW-0472">Membrane</keyword>
<dbReference type="InterPro" id="IPR007248">
    <property type="entry name" value="Mpv17_PMP22"/>
</dbReference>
<dbReference type="GO" id="GO:0005778">
    <property type="term" value="C:peroxisomal membrane"/>
    <property type="evidence" value="ECO:0007669"/>
    <property type="project" value="TreeGrafter"/>
</dbReference>
<evidence type="ECO:0000313" key="7">
    <source>
        <dbReference type="WBParaSite" id="maker-unitig_34382-snap-gene-0.1-mRNA-1"/>
    </source>
</evidence>
<reference evidence="7" key="1">
    <citation type="submission" date="2016-11" db="UniProtKB">
        <authorList>
            <consortium name="WormBaseParasite"/>
        </authorList>
    </citation>
    <scope>IDENTIFICATION</scope>
</reference>
<comment type="similarity">
    <text evidence="2">Belongs to the peroxisomal membrane protein PXMP2/4 family.</text>
</comment>
<dbReference type="Proteomes" id="UP000095280">
    <property type="component" value="Unplaced"/>
</dbReference>
<sequence>KAAPSKPGRPVPPRVPGGRLPDCRCARLNQEHVYVRSQHLLQELWRPDTDEEAQRQWERHIARLPLPCQLARMGGLLARRSRGIEGALTDQLAQYMSIERSVLATKKLNQSLPKPSQTPASRLTKLRAKACVACGFEEPAWLAYFEKCLLNDRRTVSLFDASLSPRRSHLLFCWPRARHSHECGVSTGRAGRSGSAGCHRPAAFSTVLVLRHRLDLLLADLIHRPGPLSENLVGRGCQRLSNGFDAQILNAIADLLAAPGKKGGSDGVKADESLMATIMSLIKKVRPTAQRTTFAYKSCDKLHPSTTIRHLSGTIFGLGDILSQLIAPKPGTGGQFSLRSTFAYSAFGFFISGPLIHAFYRQLDRALPRTLTNTLKRTLIDRLLLAPPYLLLLYYSVPLF</sequence>
<evidence type="ECO:0000313" key="6">
    <source>
        <dbReference type="Proteomes" id="UP000095280"/>
    </source>
</evidence>
<evidence type="ECO:0000256" key="2">
    <source>
        <dbReference type="ARBA" id="ARBA00006824"/>
    </source>
</evidence>
<keyword evidence="4" id="KW-1133">Transmembrane helix</keyword>
<dbReference type="AlphaFoldDB" id="A0A1I8FIJ2"/>
<evidence type="ECO:0000256" key="1">
    <source>
        <dbReference type="ARBA" id="ARBA00004141"/>
    </source>
</evidence>
<evidence type="ECO:0000256" key="4">
    <source>
        <dbReference type="ARBA" id="ARBA00022989"/>
    </source>
</evidence>
<keyword evidence="3" id="KW-0812">Transmembrane</keyword>
<comment type="subcellular location">
    <subcellularLocation>
        <location evidence="1">Membrane</location>
        <topology evidence="1">Multi-pass membrane protein</topology>
    </subcellularLocation>
</comment>
<dbReference type="PANTHER" id="PTHR11266:SF80">
    <property type="entry name" value="PEROXISOMAL MEMBRANE PROTEIN 2"/>
    <property type="match status" value="1"/>
</dbReference>
<evidence type="ECO:0000256" key="5">
    <source>
        <dbReference type="ARBA" id="ARBA00023136"/>
    </source>
</evidence>
<protein>
    <submittedName>
        <fullName evidence="7">Mitochondrial carrier domain-containing protein</fullName>
    </submittedName>
</protein>
<organism evidence="6 7">
    <name type="scientific">Macrostomum lignano</name>
    <dbReference type="NCBI Taxonomy" id="282301"/>
    <lineage>
        <taxon>Eukaryota</taxon>
        <taxon>Metazoa</taxon>
        <taxon>Spiralia</taxon>
        <taxon>Lophotrochozoa</taxon>
        <taxon>Platyhelminthes</taxon>
        <taxon>Rhabditophora</taxon>
        <taxon>Macrostomorpha</taxon>
        <taxon>Macrostomida</taxon>
        <taxon>Macrostomidae</taxon>
        <taxon>Macrostomum</taxon>
    </lineage>
</organism>